<evidence type="ECO:0000313" key="4">
    <source>
        <dbReference type="Proteomes" id="UP001162741"/>
    </source>
</evidence>
<gene>
    <name evidence="3" type="ORF">MKQ68_21715</name>
</gene>
<keyword evidence="1" id="KW-0597">Phosphoprotein</keyword>
<sequence length="153" mass="17589">MNKFGLTGKKSILIADDDADDREMLKAAFEESEVKQPLCFVENGEELLLFLKRKGKYADDLKYPFPHIVLLDLNMPKKDGREALHEIKTDKALKTLPVVVLTTSTEEKDILKTYELGVNSYVIKPVTYKGLVEFTRVFQRYWLDISELPYITG</sequence>
<dbReference type="PROSITE" id="PS50110">
    <property type="entry name" value="RESPONSE_REGULATORY"/>
    <property type="match status" value="1"/>
</dbReference>
<evidence type="ECO:0000256" key="1">
    <source>
        <dbReference type="PROSITE-ProRule" id="PRU00169"/>
    </source>
</evidence>
<dbReference type="RefSeq" id="WP_264280924.1">
    <property type="nucleotide sequence ID" value="NZ_CP107006.1"/>
</dbReference>
<dbReference type="EMBL" id="CP107006">
    <property type="protein sequence ID" value="UYQ92700.1"/>
    <property type="molecule type" value="Genomic_DNA"/>
</dbReference>
<dbReference type="SMART" id="SM00448">
    <property type="entry name" value="REC"/>
    <property type="match status" value="1"/>
</dbReference>
<dbReference type="Pfam" id="PF00072">
    <property type="entry name" value="Response_reg"/>
    <property type="match status" value="1"/>
</dbReference>
<evidence type="ECO:0000313" key="3">
    <source>
        <dbReference type="EMBL" id="UYQ92700.1"/>
    </source>
</evidence>
<keyword evidence="4" id="KW-1185">Reference proteome</keyword>
<dbReference type="Gene3D" id="3.40.50.2300">
    <property type="match status" value="1"/>
</dbReference>
<protein>
    <submittedName>
        <fullName evidence="3">Response regulator</fullName>
    </submittedName>
</protein>
<organism evidence="3 4">
    <name type="scientific">Chitinophaga horti</name>
    <dbReference type="NCBI Taxonomy" id="2920382"/>
    <lineage>
        <taxon>Bacteria</taxon>
        <taxon>Pseudomonadati</taxon>
        <taxon>Bacteroidota</taxon>
        <taxon>Chitinophagia</taxon>
        <taxon>Chitinophagales</taxon>
        <taxon>Chitinophagaceae</taxon>
        <taxon>Chitinophaga</taxon>
    </lineage>
</organism>
<dbReference type="PANTHER" id="PTHR44520">
    <property type="entry name" value="RESPONSE REGULATOR RCP1-RELATED"/>
    <property type="match status" value="1"/>
</dbReference>
<dbReference type="InterPro" id="IPR052893">
    <property type="entry name" value="TCS_response_regulator"/>
</dbReference>
<dbReference type="InterPro" id="IPR011006">
    <property type="entry name" value="CheY-like_superfamily"/>
</dbReference>
<dbReference type="Proteomes" id="UP001162741">
    <property type="component" value="Chromosome"/>
</dbReference>
<reference evidence="3" key="1">
    <citation type="submission" date="2022-10" db="EMBL/GenBank/DDBJ databases">
        <title>Chitinophaga sp. nov., isolated from soil.</title>
        <authorList>
            <person name="Jeon C.O."/>
        </authorList>
    </citation>
    <scope>NUCLEOTIDE SEQUENCE</scope>
    <source>
        <strain evidence="3">R8</strain>
    </source>
</reference>
<feature type="modified residue" description="4-aspartylphosphate" evidence="1">
    <location>
        <position position="72"/>
    </location>
</feature>
<feature type="domain" description="Response regulatory" evidence="2">
    <location>
        <begin position="11"/>
        <end position="139"/>
    </location>
</feature>
<dbReference type="InterPro" id="IPR001789">
    <property type="entry name" value="Sig_transdc_resp-reg_receiver"/>
</dbReference>
<dbReference type="PANTHER" id="PTHR44520:SF2">
    <property type="entry name" value="RESPONSE REGULATOR RCP1"/>
    <property type="match status" value="1"/>
</dbReference>
<dbReference type="SUPFAM" id="SSF52172">
    <property type="entry name" value="CheY-like"/>
    <property type="match status" value="1"/>
</dbReference>
<evidence type="ECO:0000259" key="2">
    <source>
        <dbReference type="PROSITE" id="PS50110"/>
    </source>
</evidence>
<proteinExistence type="predicted"/>
<dbReference type="CDD" id="cd17557">
    <property type="entry name" value="REC_Rcp-like"/>
    <property type="match status" value="1"/>
</dbReference>
<accession>A0ABY6IZ98</accession>
<name>A0ABY6IZ98_9BACT</name>